<dbReference type="OrthoDB" id="6369952at2759"/>
<feature type="domain" description="KNTC1 first ARM-repeats" evidence="1">
    <location>
        <begin position="148"/>
        <end position="217"/>
    </location>
</feature>
<protein>
    <recommendedName>
        <fullName evidence="1">KNTC1 first ARM-repeats domain-containing protein</fullName>
    </recommendedName>
</protein>
<dbReference type="InterPro" id="IPR055403">
    <property type="entry name" value="ARM_KNTC1_1st"/>
</dbReference>
<comment type="caution">
    <text evidence="2">The sequence shown here is derived from an EMBL/GenBank/DDBJ whole genome shotgun (WGS) entry which is preliminary data.</text>
</comment>
<evidence type="ECO:0000259" key="1">
    <source>
        <dbReference type="Pfam" id="PF24520"/>
    </source>
</evidence>
<organism evidence="2 3">
    <name type="scientific">Portunus trituberculatus</name>
    <name type="common">Swimming crab</name>
    <name type="synonym">Neptunus trituberculatus</name>
    <dbReference type="NCBI Taxonomy" id="210409"/>
    <lineage>
        <taxon>Eukaryota</taxon>
        <taxon>Metazoa</taxon>
        <taxon>Ecdysozoa</taxon>
        <taxon>Arthropoda</taxon>
        <taxon>Crustacea</taxon>
        <taxon>Multicrustacea</taxon>
        <taxon>Malacostraca</taxon>
        <taxon>Eumalacostraca</taxon>
        <taxon>Eucarida</taxon>
        <taxon>Decapoda</taxon>
        <taxon>Pleocyemata</taxon>
        <taxon>Brachyura</taxon>
        <taxon>Eubrachyura</taxon>
        <taxon>Portunoidea</taxon>
        <taxon>Portunidae</taxon>
        <taxon>Portuninae</taxon>
        <taxon>Portunus</taxon>
    </lineage>
</organism>
<dbReference type="EMBL" id="VSRR010001189">
    <property type="protein sequence ID" value="MPC23305.1"/>
    <property type="molecule type" value="Genomic_DNA"/>
</dbReference>
<dbReference type="AlphaFoldDB" id="A0A5B7DQ14"/>
<sequence>MGDGSCTELLVTSCGQIFSLNNIDNVALSEGLRLRRPLVAPYLDYVLILGLPLYHTCTECQVPGSAKQARDCDSGSRLRKLSDENCVLPRLQYNIGAWCDPRQLPGDTAGEGPESVLFLEPEVTPDTKFKNIKMKSIVDGVPEARLAKLLVKHKFKEVEEFCVLFQVDIEEVHRIRAQYLCDLLNPRRNDGTASLALLDVEAGNDLTEELLTTLEKIRLMTSFSMILLVEYIMEKGERSWSAQLRGIKKSKGLVSLVKIISKIKEAK</sequence>
<reference evidence="2 3" key="1">
    <citation type="submission" date="2019-05" db="EMBL/GenBank/DDBJ databases">
        <title>Another draft genome of Portunus trituberculatus and its Hox gene families provides insights of decapod evolution.</title>
        <authorList>
            <person name="Jeong J.-H."/>
            <person name="Song I."/>
            <person name="Kim S."/>
            <person name="Choi T."/>
            <person name="Kim D."/>
            <person name="Ryu S."/>
            <person name="Kim W."/>
        </authorList>
    </citation>
    <scope>NUCLEOTIDE SEQUENCE [LARGE SCALE GENOMIC DNA]</scope>
    <source>
        <tissue evidence="2">Muscle</tissue>
    </source>
</reference>
<gene>
    <name evidence="2" type="ORF">E2C01_016349</name>
</gene>
<dbReference type="Pfam" id="PF24520">
    <property type="entry name" value="ARM_KNTC1_1st"/>
    <property type="match status" value="1"/>
</dbReference>
<evidence type="ECO:0000313" key="2">
    <source>
        <dbReference type="EMBL" id="MPC23305.1"/>
    </source>
</evidence>
<accession>A0A5B7DQ14</accession>
<name>A0A5B7DQ14_PORTR</name>
<evidence type="ECO:0000313" key="3">
    <source>
        <dbReference type="Proteomes" id="UP000324222"/>
    </source>
</evidence>
<proteinExistence type="predicted"/>
<keyword evidence="3" id="KW-1185">Reference proteome</keyword>
<dbReference type="Proteomes" id="UP000324222">
    <property type="component" value="Unassembled WGS sequence"/>
</dbReference>